<name>A0A699IDU7_TANCI</name>
<gene>
    <name evidence="1" type="ORF">Tci_521845</name>
</gene>
<protein>
    <submittedName>
        <fullName evidence="1">Uncharacterized protein</fullName>
    </submittedName>
</protein>
<accession>A0A699IDU7</accession>
<reference evidence="1" key="1">
    <citation type="journal article" date="2019" name="Sci. Rep.">
        <title>Draft genome of Tanacetum cinerariifolium, the natural source of mosquito coil.</title>
        <authorList>
            <person name="Yamashiro T."/>
            <person name="Shiraishi A."/>
            <person name="Satake H."/>
            <person name="Nakayama K."/>
        </authorList>
    </citation>
    <scope>NUCLEOTIDE SEQUENCE</scope>
</reference>
<dbReference type="AlphaFoldDB" id="A0A699IDU7"/>
<dbReference type="EMBL" id="BKCJ010286292">
    <property type="protein sequence ID" value="GEZ49872.1"/>
    <property type="molecule type" value="Genomic_DNA"/>
</dbReference>
<sequence length="122" mass="14589">VRGWNEVYDGLTSAHMIIDLLNMRFCKDLNMALKTTNQDKDVFQKQSLFTEGNFIDLMKAQISNQYARRSDIYWNTLHKHYQKYPTKEEATTHPPDGIMVADWVVLYEKVRERRFPENTHYK</sequence>
<feature type="non-terminal residue" evidence="1">
    <location>
        <position position="1"/>
    </location>
</feature>
<comment type="caution">
    <text evidence="1">The sequence shown here is derived from an EMBL/GenBank/DDBJ whole genome shotgun (WGS) entry which is preliminary data.</text>
</comment>
<evidence type="ECO:0000313" key="1">
    <source>
        <dbReference type="EMBL" id="GEZ49872.1"/>
    </source>
</evidence>
<organism evidence="1">
    <name type="scientific">Tanacetum cinerariifolium</name>
    <name type="common">Dalmatian daisy</name>
    <name type="synonym">Chrysanthemum cinerariifolium</name>
    <dbReference type="NCBI Taxonomy" id="118510"/>
    <lineage>
        <taxon>Eukaryota</taxon>
        <taxon>Viridiplantae</taxon>
        <taxon>Streptophyta</taxon>
        <taxon>Embryophyta</taxon>
        <taxon>Tracheophyta</taxon>
        <taxon>Spermatophyta</taxon>
        <taxon>Magnoliopsida</taxon>
        <taxon>eudicotyledons</taxon>
        <taxon>Gunneridae</taxon>
        <taxon>Pentapetalae</taxon>
        <taxon>asterids</taxon>
        <taxon>campanulids</taxon>
        <taxon>Asterales</taxon>
        <taxon>Asteraceae</taxon>
        <taxon>Asteroideae</taxon>
        <taxon>Anthemideae</taxon>
        <taxon>Anthemidinae</taxon>
        <taxon>Tanacetum</taxon>
    </lineage>
</organism>
<proteinExistence type="predicted"/>